<dbReference type="STRING" id="623281.SAMN05421747_11550"/>
<gene>
    <name evidence="1" type="ORF">SAMN05421747_11550</name>
</gene>
<reference evidence="2" key="1">
    <citation type="submission" date="2016-10" db="EMBL/GenBank/DDBJ databases">
        <authorList>
            <person name="Varghese N."/>
            <person name="Submissions S."/>
        </authorList>
    </citation>
    <scope>NUCLEOTIDE SEQUENCE [LARGE SCALE GENOMIC DNA]</scope>
    <source>
        <strain evidence="2">DSM 22900</strain>
    </source>
</reference>
<evidence type="ECO:0000313" key="1">
    <source>
        <dbReference type="EMBL" id="SFC57922.1"/>
    </source>
</evidence>
<protein>
    <submittedName>
        <fullName evidence="1">Phosphate/phosphite/phosphonate ABC transporter binding protein</fullName>
    </submittedName>
</protein>
<dbReference type="SUPFAM" id="SSF53850">
    <property type="entry name" value="Periplasmic binding protein-like II"/>
    <property type="match status" value="1"/>
</dbReference>
<sequence>MQGIAQLRVATYQYAGNSRENNIRPAANVVAAAIGQTAKVASYAGVRELVDAIQRDEVDLAFINTFGYLLLAADSAAATGMPPLVVWQPPTGGVGDNYRCIFIAPQGGLIADSADIVRYASELSLLLVSEGSTSGNLVPRMALSALGIAYPEQQFKTVVYGGTHQAAAGQVAMGKADLGAIGSIAYADFVRDTTNRPIRLVWKSPEIPLGPVLVSSRFSDPEREQMAAAFTNLHRSHPAAFEAAKQGWSEAQHVQTYQRVPADYLDRLMPQFGDIAELKRILAKFLTGG</sequence>
<dbReference type="Pfam" id="PF12974">
    <property type="entry name" value="Phosphonate-bd"/>
    <property type="match status" value="1"/>
</dbReference>
<dbReference type="AlphaFoldDB" id="A0A1I1KCA4"/>
<dbReference type="Gene3D" id="3.40.190.10">
    <property type="entry name" value="Periplasmic binding protein-like II"/>
    <property type="match status" value="2"/>
</dbReference>
<dbReference type="RefSeq" id="WP_170845755.1">
    <property type="nucleotide sequence ID" value="NZ_FOLL01000015.1"/>
</dbReference>
<dbReference type="EMBL" id="FOLL01000015">
    <property type="protein sequence ID" value="SFC57922.1"/>
    <property type="molecule type" value="Genomic_DNA"/>
</dbReference>
<keyword evidence="2" id="KW-1185">Reference proteome</keyword>
<evidence type="ECO:0000313" key="2">
    <source>
        <dbReference type="Proteomes" id="UP000199577"/>
    </source>
</evidence>
<organism evidence="1 2">
    <name type="scientific">Parapedobacter composti</name>
    <dbReference type="NCBI Taxonomy" id="623281"/>
    <lineage>
        <taxon>Bacteria</taxon>
        <taxon>Pseudomonadati</taxon>
        <taxon>Bacteroidota</taxon>
        <taxon>Sphingobacteriia</taxon>
        <taxon>Sphingobacteriales</taxon>
        <taxon>Sphingobacteriaceae</taxon>
        <taxon>Parapedobacter</taxon>
    </lineage>
</organism>
<dbReference type="Proteomes" id="UP000199577">
    <property type="component" value="Unassembled WGS sequence"/>
</dbReference>
<dbReference type="PANTHER" id="PTHR35841:SF1">
    <property type="entry name" value="PHOSPHONATES-BINDING PERIPLASMIC PROTEIN"/>
    <property type="match status" value="1"/>
</dbReference>
<accession>A0A1I1KCA4</accession>
<dbReference type="PANTHER" id="PTHR35841">
    <property type="entry name" value="PHOSPHONATES-BINDING PERIPLASMIC PROTEIN"/>
    <property type="match status" value="1"/>
</dbReference>
<name>A0A1I1KCA4_9SPHI</name>
<proteinExistence type="predicted"/>